<name>A0A7C8V614_ORBOL</name>
<dbReference type="EMBL" id="JAABOJ010000052">
    <property type="protein sequence ID" value="KAF3273521.1"/>
    <property type="molecule type" value="Genomic_DNA"/>
</dbReference>
<gene>
    <name evidence="1" type="ORF">TWF970_009040</name>
</gene>
<dbReference type="Proteomes" id="UP000474640">
    <property type="component" value="Unassembled WGS sequence"/>
</dbReference>
<proteinExistence type="predicted"/>
<reference evidence="1 2" key="1">
    <citation type="submission" date="2020-01" db="EMBL/GenBank/DDBJ databases">
        <authorList>
            <person name="Palmer J.M."/>
        </authorList>
    </citation>
    <scope>NUCLEOTIDE SEQUENCE [LARGE SCALE GENOMIC DNA]</scope>
    <source>
        <strain evidence="1 2">TWF970</strain>
    </source>
</reference>
<evidence type="ECO:0000313" key="2">
    <source>
        <dbReference type="Proteomes" id="UP000474640"/>
    </source>
</evidence>
<organism evidence="1 2">
    <name type="scientific">Orbilia oligospora</name>
    <name type="common">Nematode-trapping fungus</name>
    <name type="synonym">Arthrobotrys oligospora</name>
    <dbReference type="NCBI Taxonomy" id="2813651"/>
    <lineage>
        <taxon>Eukaryota</taxon>
        <taxon>Fungi</taxon>
        <taxon>Dikarya</taxon>
        <taxon>Ascomycota</taxon>
        <taxon>Pezizomycotina</taxon>
        <taxon>Orbiliomycetes</taxon>
        <taxon>Orbiliales</taxon>
        <taxon>Orbiliaceae</taxon>
        <taxon>Orbilia</taxon>
    </lineage>
</organism>
<sequence length="719" mass="82494">MSLSPEIFHQIFNYLDGDHETLSSLRFVDKQICQIVTPKFWGINTLKLAKGIHNSIPQMRQIIDTDLHLHVKFLTITSSSFWAPVSITRCSTSPNCDCKGINYKPSREPFDPNNRNFRAQMKGYLATVIELLETCQNLVKLSIKPRLSIEGSPRDRRDVCWGRLWVAQILPVVAKLDIPRLCIEGAGERAFKKAFDRRMFLRGLPGRSRYCRRLVGFTNLESLEVKITECPGDLRGKISSDIIRSDTRAYFFERGLDRKTLSNLRIINHHLCQVATEVLFQDLNIHYGLSRSIAQMRAIIDAPTPVSGVPVRLRVKKIFLPSESFFPRAQDFKFQKWYMFNWSQQLPKTDPKPDLEDNPMSSTASLPIEDDDVLNLLVRLRGSPIDEQAVWHGDLPEDPKNRDIKFDLKVPEFTQQFELYEKTIVEFLKACENLQQICIAQGIGWGTERMKYWTCMVTNTALPVIAPRVRKMSIMVARMRCSYIPIISDYLFTNFLSNIPNINSFGIANTALFRNPAPQVFSPVPESVHLTSLSLCTIFIPDSTSDLPSFEDFKAMIVSRPAIKNLEMEYIALYHPSIRCFSKRNYDPATDLPAPKPDTMLHSRGFEFPPWMNWAAVFELLRKRLLNLTSYKFKHLMYGGNSKYPRAAARGSNVSLFVPMDQEYRMINSEEFADVMRIDEIISPYLKDYSELEAFKQEIDNRRKIVGLGGGGGSEFLSD</sequence>
<evidence type="ECO:0000313" key="1">
    <source>
        <dbReference type="EMBL" id="KAF3273521.1"/>
    </source>
</evidence>
<dbReference type="OrthoDB" id="5341344at2759"/>
<accession>A0A7C8V614</accession>
<dbReference type="AlphaFoldDB" id="A0A7C8V614"/>
<protein>
    <submittedName>
        <fullName evidence="1">Uncharacterized protein</fullName>
    </submittedName>
</protein>
<comment type="caution">
    <text evidence="1">The sequence shown here is derived from an EMBL/GenBank/DDBJ whole genome shotgun (WGS) entry which is preliminary data.</text>
</comment>